<comment type="caution">
    <text evidence="1">The sequence shown here is derived from an EMBL/GenBank/DDBJ whole genome shotgun (WGS) entry which is preliminary data.</text>
</comment>
<accession>A0ABV1ULJ9</accession>
<evidence type="ECO:0000313" key="2">
    <source>
        <dbReference type="Proteomes" id="UP001470023"/>
    </source>
</evidence>
<dbReference type="EMBL" id="JBEPAZ010000110">
    <property type="protein sequence ID" value="MER6434407.1"/>
    <property type="molecule type" value="Genomic_DNA"/>
</dbReference>
<keyword evidence="2" id="KW-1185">Reference proteome</keyword>
<evidence type="ECO:0000313" key="1">
    <source>
        <dbReference type="EMBL" id="MER6434407.1"/>
    </source>
</evidence>
<dbReference type="Proteomes" id="UP001470023">
    <property type="component" value="Unassembled WGS sequence"/>
</dbReference>
<reference evidence="1 2" key="1">
    <citation type="submission" date="2024-06" db="EMBL/GenBank/DDBJ databases">
        <title>The Natural Products Discovery Center: Release of the First 8490 Sequenced Strains for Exploring Actinobacteria Biosynthetic Diversity.</title>
        <authorList>
            <person name="Kalkreuter E."/>
            <person name="Kautsar S.A."/>
            <person name="Yang D."/>
            <person name="Bader C.D."/>
            <person name="Teijaro C.N."/>
            <person name="Fluegel L."/>
            <person name="Davis C.M."/>
            <person name="Simpson J.R."/>
            <person name="Lauterbach L."/>
            <person name="Steele A.D."/>
            <person name="Gui C."/>
            <person name="Meng S."/>
            <person name="Li G."/>
            <person name="Viehrig K."/>
            <person name="Ye F."/>
            <person name="Su P."/>
            <person name="Kiefer A.F."/>
            <person name="Nichols A."/>
            <person name="Cepeda A.J."/>
            <person name="Yan W."/>
            <person name="Fan B."/>
            <person name="Jiang Y."/>
            <person name="Adhikari A."/>
            <person name="Zheng C.-J."/>
            <person name="Schuster L."/>
            <person name="Cowan T.M."/>
            <person name="Smanski M.J."/>
            <person name="Chevrette M.G."/>
            <person name="De Carvalho L.P.S."/>
            <person name="Shen B."/>
        </authorList>
    </citation>
    <scope>NUCLEOTIDE SEQUENCE [LARGE SCALE GENOMIC DNA]</scope>
    <source>
        <strain evidence="1 2">NPDC001166</strain>
    </source>
</reference>
<organism evidence="1 2">
    <name type="scientific">Streptomyces sp. 900105245</name>
    <dbReference type="NCBI Taxonomy" id="3154379"/>
    <lineage>
        <taxon>Bacteria</taxon>
        <taxon>Bacillati</taxon>
        <taxon>Actinomycetota</taxon>
        <taxon>Actinomycetes</taxon>
        <taxon>Kitasatosporales</taxon>
        <taxon>Streptomycetaceae</taxon>
        <taxon>Streptomyces</taxon>
    </lineage>
</organism>
<gene>
    <name evidence="1" type="ORF">ABT272_43280</name>
</gene>
<proteinExistence type="predicted"/>
<dbReference type="RefSeq" id="WP_263277973.1">
    <property type="nucleotide sequence ID" value="NZ_JBEOZW010000029.1"/>
</dbReference>
<sequence>MTRSGPLFRSQTVEFRPDSAVGEEIANLRASHSDVGRIFDAVPSVLGLTSLEAANETGAFGVTVRAELTEAMVPHDAPAGSQPITSYLTSLALVGWQAGDTHVAAGLARMIAEPVEGGGNRTIDRTVLLETTDYRRIVERTVQDGTVVVVDGWWDALRDCLVNRCAGECTNAALECPPASWPVYLACLAGRCGGCLAGCVGCATCDCGWLCRVAFGCCHQ</sequence>
<name>A0ABV1ULJ9_9ACTN</name>
<protein>
    <submittedName>
        <fullName evidence="1">Uncharacterized protein</fullName>
    </submittedName>
</protein>